<evidence type="ECO:0000313" key="10">
    <source>
        <dbReference type="EMBL" id="CAK0855535.1"/>
    </source>
</evidence>
<feature type="compositionally biased region" description="Low complexity" evidence="8">
    <location>
        <begin position="405"/>
        <end position="415"/>
    </location>
</feature>
<accession>A0ABN9U8P8</accession>
<name>A0ABN9U8P8_9DINO</name>
<evidence type="ECO:0000256" key="3">
    <source>
        <dbReference type="ARBA" id="ARBA00022475"/>
    </source>
</evidence>
<keyword evidence="4 9" id="KW-0812">Transmembrane</keyword>
<evidence type="ECO:0000256" key="2">
    <source>
        <dbReference type="ARBA" id="ARBA00022448"/>
    </source>
</evidence>
<sequence>MTRAGRASVAAVVAAVRGATGRSGARGASRRLGDAADRLVTLRFQLGVGSGLGGVLCASYFYGKRIGATQDDSGPCHPEMAWASDVRGPLAGISTRAFAVGPLCGCCGSAALATLISARFPGRVASVAMNHRLHSVLGWPLAILMAFRFQAAHDRWWSSREHVEKLASGIVGVALLASTCADDPKLRMSRSRKEAEDNETRLLGLLDALCYFVEEQLMCGQAPHESNAPASWAHWSQHLSSVDRDECPRTLCGDVASSSSRHADVCWCLKRIVDCVQAGQTMGAFTPEMASHLHALLQNILDSFRQCGICVSQREPSSYIVHTRTFVYMWCFFFPWTIIGTIPASSLIPTQFAISYALLGIEFCAREMDYPFGDDEGDVPVRQVLAAVREEISRSHGKHYRPQFEAEPAPAAQGG</sequence>
<keyword evidence="11" id="KW-1185">Reference proteome</keyword>
<evidence type="ECO:0000256" key="1">
    <source>
        <dbReference type="ARBA" id="ARBA00004651"/>
    </source>
</evidence>
<comment type="subcellular location">
    <subcellularLocation>
        <location evidence="1">Cell membrane</location>
        <topology evidence="1">Multi-pass membrane protein</topology>
    </subcellularLocation>
</comment>
<protein>
    <recommendedName>
        <fullName evidence="12">Bestrophin homolog</fullName>
    </recommendedName>
</protein>
<evidence type="ECO:0000313" key="11">
    <source>
        <dbReference type="Proteomes" id="UP001189429"/>
    </source>
</evidence>
<feature type="transmembrane region" description="Helical" evidence="9">
    <location>
        <begin position="42"/>
        <end position="62"/>
    </location>
</feature>
<dbReference type="Proteomes" id="UP001189429">
    <property type="component" value="Unassembled WGS sequence"/>
</dbReference>
<evidence type="ECO:0000256" key="8">
    <source>
        <dbReference type="SAM" id="MobiDB-lite"/>
    </source>
</evidence>
<evidence type="ECO:0000256" key="5">
    <source>
        <dbReference type="ARBA" id="ARBA00022989"/>
    </source>
</evidence>
<feature type="transmembrane region" description="Helical" evidence="9">
    <location>
        <begin position="326"/>
        <end position="348"/>
    </location>
</feature>
<dbReference type="PANTHER" id="PTHR33281">
    <property type="entry name" value="UPF0187 PROTEIN YNEE"/>
    <property type="match status" value="1"/>
</dbReference>
<keyword evidence="3" id="KW-1003">Cell membrane</keyword>
<gene>
    <name evidence="10" type="ORF">PCOR1329_LOCUS46253</name>
</gene>
<feature type="transmembrane region" description="Helical" evidence="9">
    <location>
        <begin position="97"/>
        <end position="120"/>
    </location>
</feature>
<dbReference type="Pfam" id="PF25539">
    <property type="entry name" value="Bestrophin_2"/>
    <property type="match status" value="1"/>
</dbReference>
<organism evidence="10 11">
    <name type="scientific">Prorocentrum cordatum</name>
    <dbReference type="NCBI Taxonomy" id="2364126"/>
    <lineage>
        <taxon>Eukaryota</taxon>
        <taxon>Sar</taxon>
        <taxon>Alveolata</taxon>
        <taxon>Dinophyceae</taxon>
        <taxon>Prorocentrales</taxon>
        <taxon>Prorocentraceae</taxon>
        <taxon>Prorocentrum</taxon>
    </lineage>
</organism>
<keyword evidence="2" id="KW-0813">Transport</keyword>
<evidence type="ECO:0000256" key="6">
    <source>
        <dbReference type="ARBA" id="ARBA00023065"/>
    </source>
</evidence>
<evidence type="ECO:0008006" key="12">
    <source>
        <dbReference type="Google" id="ProtNLM"/>
    </source>
</evidence>
<dbReference type="PANTHER" id="PTHR33281:SF19">
    <property type="entry name" value="VOLTAGE-DEPENDENT ANION CHANNEL-FORMING PROTEIN YNEE"/>
    <property type="match status" value="1"/>
</dbReference>
<keyword evidence="5 9" id="KW-1133">Transmembrane helix</keyword>
<reference evidence="10" key="1">
    <citation type="submission" date="2023-10" db="EMBL/GenBank/DDBJ databases">
        <authorList>
            <person name="Chen Y."/>
            <person name="Shah S."/>
            <person name="Dougan E. K."/>
            <person name="Thang M."/>
            <person name="Chan C."/>
        </authorList>
    </citation>
    <scope>NUCLEOTIDE SEQUENCE [LARGE SCALE GENOMIC DNA]</scope>
</reference>
<proteinExistence type="predicted"/>
<dbReference type="InterPro" id="IPR044669">
    <property type="entry name" value="YneE/VCCN1/2-like"/>
</dbReference>
<comment type="caution">
    <text evidence="10">The sequence shown here is derived from an EMBL/GenBank/DDBJ whole genome shotgun (WGS) entry which is preliminary data.</text>
</comment>
<keyword evidence="7 9" id="KW-0472">Membrane</keyword>
<keyword evidence="6" id="KW-0406">Ion transport</keyword>
<evidence type="ECO:0000256" key="9">
    <source>
        <dbReference type="SAM" id="Phobius"/>
    </source>
</evidence>
<evidence type="ECO:0000256" key="7">
    <source>
        <dbReference type="ARBA" id="ARBA00023136"/>
    </source>
</evidence>
<dbReference type="EMBL" id="CAUYUJ010015562">
    <property type="protein sequence ID" value="CAK0855535.1"/>
    <property type="molecule type" value="Genomic_DNA"/>
</dbReference>
<feature type="region of interest" description="Disordered" evidence="8">
    <location>
        <begin position="396"/>
        <end position="415"/>
    </location>
</feature>
<evidence type="ECO:0000256" key="4">
    <source>
        <dbReference type="ARBA" id="ARBA00022692"/>
    </source>
</evidence>